<feature type="domain" description="Glycosyl transferase family 1" evidence="3">
    <location>
        <begin position="189"/>
        <end position="342"/>
    </location>
</feature>
<keyword evidence="2 5" id="KW-0808">Transferase</keyword>
<protein>
    <submittedName>
        <fullName evidence="5">Phosphatidylinositol alpha-mannosyltransferase</fullName>
        <ecNumber evidence="5">2.4.1.345</ecNumber>
    </submittedName>
</protein>
<dbReference type="GO" id="GO:0043750">
    <property type="term" value="F:phosphatidylinositol alpha-mannosyltransferase activity"/>
    <property type="evidence" value="ECO:0007669"/>
    <property type="project" value="UniProtKB-EC"/>
</dbReference>
<comment type="caution">
    <text evidence="5">The sequence shown here is derived from an EMBL/GenBank/DDBJ whole genome shotgun (WGS) entry which is preliminary data.</text>
</comment>
<evidence type="ECO:0000259" key="3">
    <source>
        <dbReference type="Pfam" id="PF00534"/>
    </source>
</evidence>
<dbReference type="Proteomes" id="UP001243212">
    <property type="component" value="Unassembled WGS sequence"/>
</dbReference>
<evidence type="ECO:0000256" key="1">
    <source>
        <dbReference type="ARBA" id="ARBA00022676"/>
    </source>
</evidence>
<keyword evidence="6" id="KW-1185">Reference proteome</keyword>
<dbReference type="InterPro" id="IPR050194">
    <property type="entry name" value="Glycosyltransferase_grp1"/>
</dbReference>
<organism evidence="5 6">
    <name type="scientific">Trueperella bonasi</name>
    <dbReference type="NCBI Taxonomy" id="312286"/>
    <lineage>
        <taxon>Bacteria</taxon>
        <taxon>Bacillati</taxon>
        <taxon>Actinomycetota</taxon>
        <taxon>Actinomycetes</taxon>
        <taxon>Actinomycetales</taxon>
        <taxon>Actinomycetaceae</taxon>
        <taxon>Trueperella</taxon>
    </lineage>
</organism>
<dbReference type="Pfam" id="PF00534">
    <property type="entry name" value="Glycos_transf_1"/>
    <property type="match status" value="1"/>
</dbReference>
<dbReference type="Pfam" id="PF13439">
    <property type="entry name" value="Glyco_transf_4"/>
    <property type="match status" value="1"/>
</dbReference>
<proteinExistence type="predicted"/>
<feature type="domain" description="Glycosyltransferase subfamily 4-like N-terminal" evidence="4">
    <location>
        <begin position="14"/>
        <end position="169"/>
    </location>
</feature>
<dbReference type="RefSeq" id="WP_307683323.1">
    <property type="nucleotide sequence ID" value="NZ_JAUSQX010000001.1"/>
</dbReference>
<dbReference type="CDD" id="cd03801">
    <property type="entry name" value="GT4_PimA-like"/>
    <property type="match status" value="1"/>
</dbReference>
<dbReference type="Gene3D" id="3.40.50.2000">
    <property type="entry name" value="Glycogen Phosphorylase B"/>
    <property type="match status" value="2"/>
</dbReference>
<evidence type="ECO:0000256" key="2">
    <source>
        <dbReference type="ARBA" id="ARBA00022679"/>
    </source>
</evidence>
<dbReference type="InterPro" id="IPR001296">
    <property type="entry name" value="Glyco_trans_1"/>
</dbReference>
<evidence type="ECO:0000259" key="4">
    <source>
        <dbReference type="Pfam" id="PF13439"/>
    </source>
</evidence>
<evidence type="ECO:0000313" key="6">
    <source>
        <dbReference type="Proteomes" id="UP001243212"/>
    </source>
</evidence>
<name>A0ABT9NID0_9ACTO</name>
<dbReference type="InterPro" id="IPR028098">
    <property type="entry name" value="Glyco_trans_4-like_N"/>
</dbReference>
<keyword evidence="1 5" id="KW-0328">Glycosyltransferase</keyword>
<evidence type="ECO:0000313" key="5">
    <source>
        <dbReference type="EMBL" id="MDP9807154.1"/>
    </source>
</evidence>
<dbReference type="PANTHER" id="PTHR45947">
    <property type="entry name" value="SULFOQUINOVOSYL TRANSFERASE SQD2"/>
    <property type="match status" value="1"/>
</dbReference>
<dbReference type="EMBL" id="JAUSQX010000001">
    <property type="protein sequence ID" value="MDP9807154.1"/>
    <property type="molecule type" value="Genomic_DNA"/>
</dbReference>
<gene>
    <name evidence="5" type="ORF">J2S70_001736</name>
</gene>
<sequence length="375" mass="40702">MRIGIACGYSWDVPGGVQYHCRDLAQELIGRGHVVSVIAPAENTPEEEFVHPVGAAIPIRYNGSVARLSFGPKVNREVRKWLAEGEFDVLHVHEPFTPSVSMLALMSARTPVVSTFHTAMDRSRMLSLASPFIVPILDKIQARIAVSEEARRTAVQHLGGDAWIIPNGVFVADMQIDARDDRFIGSSHAPTLAFLGRIDEPRKGLPVVAEAFPAIREQFPGVRLLVAGRGDTADARNLFGEHAQAVEFLGGISDREKALLLGSADVYLAPNTGGESFGIILVEAMSAGAFVVASDIPAFKAVLGDGQYGAHFRNEDPEDLARVVNEALADPNLRKQIAQAGSQEAWRFDWGTVASQILSVYETAIRTSRIEVDEE</sequence>
<reference evidence="5 6" key="1">
    <citation type="submission" date="2023-07" db="EMBL/GenBank/DDBJ databases">
        <title>Sequencing the genomes of 1000 actinobacteria strains.</title>
        <authorList>
            <person name="Klenk H.-P."/>
        </authorList>
    </citation>
    <scope>NUCLEOTIDE SEQUENCE [LARGE SCALE GENOMIC DNA]</scope>
    <source>
        <strain evidence="5 6">DSM 17163</strain>
    </source>
</reference>
<dbReference type="SUPFAM" id="SSF53756">
    <property type="entry name" value="UDP-Glycosyltransferase/glycogen phosphorylase"/>
    <property type="match status" value="1"/>
</dbReference>
<dbReference type="PANTHER" id="PTHR45947:SF3">
    <property type="entry name" value="SULFOQUINOVOSYL TRANSFERASE SQD2"/>
    <property type="match status" value="1"/>
</dbReference>
<accession>A0ABT9NID0</accession>
<dbReference type="EC" id="2.4.1.345" evidence="5"/>